<evidence type="ECO:0000313" key="3">
    <source>
        <dbReference type="Proteomes" id="UP001320876"/>
    </source>
</evidence>
<keyword evidence="3" id="KW-1185">Reference proteome</keyword>
<dbReference type="Pfam" id="PF13539">
    <property type="entry name" value="Peptidase_M15_4"/>
    <property type="match status" value="1"/>
</dbReference>
<accession>A0ABT3GRZ5</accession>
<reference evidence="2 3" key="1">
    <citation type="submission" date="2022-10" db="EMBL/GenBank/DDBJ databases">
        <title>Luteolibacter arcticus strain CCTCC AB 2014275, whole genome shotgun sequencing project.</title>
        <authorList>
            <person name="Zhao G."/>
            <person name="Shen L."/>
        </authorList>
    </citation>
    <scope>NUCLEOTIDE SEQUENCE [LARGE SCALE GENOMIC DNA]</scope>
    <source>
        <strain evidence="2 3">CCTCC AB 2014275</strain>
    </source>
</reference>
<dbReference type="SUPFAM" id="SSF55166">
    <property type="entry name" value="Hedgehog/DD-peptidase"/>
    <property type="match status" value="1"/>
</dbReference>
<evidence type="ECO:0000313" key="2">
    <source>
        <dbReference type="EMBL" id="MCW1926299.1"/>
    </source>
</evidence>
<evidence type="ECO:0000259" key="1">
    <source>
        <dbReference type="Pfam" id="PF13539"/>
    </source>
</evidence>
<feature type="domain" description="Peptidase M15C" evidence="1">
    <location>
        <begin position="123"/>
        <end position="183"/>
    </location>
</feature>
<dbReference type="EMBL" id="JAPDDT010000023">
    <property type="protein sequence ID" value="MCW1926299.1"/>
    <property type="molecule type" value="Genomic_DNA"/>
</dbReference>
<protein>
    <submittedName>
        <fullName evidence="2">M15 family metallopeptidase</fullName>
    </submittedName>
</protein>
<proteinExistence type="predicted"/>
<dbReference type="RefSeq" id="WP_264490407.1">
    <property type="nucleotide sequence ID" value="NZ_JAPDDT010000023.1"/>
</dbReference>
<dbReference type="Gene3D" id="3.30.1380.10">
    <property type="match status" value="1"/>
</dbReference>
<comment type="caution">
    <text evidence="2">The sequence shown here is derived from an EMBL/GenBank/DDBJ whole genome shotgun (WGS) entry which is preliminary data.</text>
</comment>
<gene>
    <name evidence="2" type="ORF">OKA05_27340</name>
</gene>
<name>A0ABT3GRZ5_9BACT</name>
<organism evidence="2 3">
    <name type="scientific">Luteolibacter arcticus</name>
    <dbReference type="NCBI Taxonomy" id="1581411"/>
    <lineage>
        <taxon>Bacteria</taxon>
        <taxon>Pseudomonadati</taxon>
        <taxon>Verrucomicrobiota</taxon>
        <taxon>Verrucomicrobiia</taxon>
        <taxon>Verrucomicrobiales</taxon>
        <taxon>Verrucomicrobiaceae</taxon>
        <taxon>Luteolibacter</taxon>
    </lineage>
</organism>
<dbReference type="Proteomes" id="UP001320876">
    <property type="component" value="Unassembled WGS sequence"/>
</dbReference>
<sequence length="186" mass="20406">MNADRIKAIQSKVGTTVDGFWGPKSIFACQLYLQRLMDSSSNRWPGTDQASLTRFYGAAGDESRLVMIGLPGCTRYDGVPVTRTRVNGRCAESLERVLDALARTHAEVLGEFAGVFNHRPMRGGTTPSLHARGAAIDLAPDTNGNRMHWPLAADMAFEVMEAFAREGWLSAGGFWGRDAMHFQATR</sequence>
<dbReference type="InterPro" id="IPR039561">
    <property type="entry name" value="Peptidase_M15C"/>
</dbReference>
<dbReference type="InterPro" id="IPR009045">
    <property type="entry name" value="Zn_M74/Hedgehog-like"/>
</dbReference>